<dbReference type="EMBL" id="JACAZE010000016">
    <property type="protein sequence ID" value="KAF7296619.1"/>
    <property type="molecule type" value="Genomic_DNA"/>
</dbReference>
<evidence type="ECO:0000256" key="1">
    <source>
        <dbReference type="SAM" id="MobiDB-lite"/>
    </source>
</evidence>
<sequence length="291" mass="31494">MLGTTLPKSGSDLSPNWRWRPWSPTTSIGGEDLSLGEQRCLMGYLASFPCRIILMLAMGRGDPSQRAGIKPCLGRPLASPTTLPSNNRANTMNPNVPAPVQGATTTMQTWQGVGPDGPAGFAHLLLYSRTEHIGRHVVAKTGLPTTNGVVLAGNAPLVDIPKRIAALPAINFDPLWTDDDGLHFDCVVEVADWLGTHRFFIRATYSPDIGGNGALLSLCQANRLRPWPGDIAVVQLGSVVPYLVAPNAAKARIAVARFIRHFQWWNARGGWTPSCLAVDLKPKQIRKTIRA</sequence>
<feature type="compositionally biased region" description="Polar residues" evidence="1">
    <location>
        <begin position="1"/>
        <end position="14"/>
    </location>
</feature>
<proteinExistence type="predicted"/>
<evidence type="ECO:0000313" key="2">
    <source>
        <dbReference type="EMBL" id="KAF7296619.1"/>
    </source>
</evidence>
<protein>
    <submittedName>
        <fullName evidence="2">Uncharacterized protein</fullName>
    </submittedName>
</protein>
<feature type="region of interest" description="Disordered" evidence="1">
    <location>
        <begin position="1"/>
        <end position="22"/>
    </location>
</feature>
<reference evidence="2" key="1">
    <citation type="submission" date="2020-05" db="EMBL/GenBank/DDBJ databases">
        <title>Mycena genomes resolve the evolution of fungal bioluminescence.</title>
        <authorList>
            <person name="Tsai I.J."/>
        </authorList>
    </citation>
    <scope>NUCLEOTIDE SEQUENCE</scope>
    <source>
        <strain evidence="2">110903Hualien_Pintung</strain>
    </source>
</reference>
<organism evidence="2 3">
    <name type="scientific">Mycena chlorophos</name>
    <name type="common">Agaric fungus</name>
    <name type="synonym">Agaricus chlorophos</name>
    <dbReference type="NCBI Taxonomy" id="658473"/>
    <lineage>
        <taxon>Eukaryota</taxon>
        <taxon>Fungi</taxon>
        <taxon>Dikarya</taxon>
        <taxon>Basidiomycota</taxon>
        <taxon>Agaricomycotina</taxon>
        <taxon>Agaricomycetes</taxon>
        <taxon>Agaricomycetidae</taxon>
        <taxon>Agaricales</taxon>
        <taxon>Marasmiineae</taxon>
        <taxon>Mycenaceae</taxon>
        <taxon>Mycena</taxon>
    </lineage>
</organism>
<dbReference type="AlphaFoldDB" id="A0A8H6W263"/>
<gene>
    <name evidence="2" type="ORF">HMN09_01070100</name>
</gene>
<dbReference type="OrthoDB" id="3169926at2759"/>
<comment type="caution">
    <text evidence="2">The sequence shown here is derived from an EMBL/GenBank/DDBJ whole genome shotgun (WGS) entry which is preliminary data.</text>
</comment>
<name>A0A8H6W263_MYCCL</name>
<keyword evidence="3" id="KW-1185">Reference proteome</keyword>
<evidence type="ECO:0000313" key="3">
    <source>
        <dbReference type="Proteomes" id="UP000613580"/>
    </source>
</evidence>
<accession>A0A8H6W263</accession>
<dbReference type="Proteomes" id="UP000613580">
    <property type="component" value="Unassembled WGS sequence"/>
</dbReference>